<protein>
    <submittedName>
        <fullName evidence="2">Uncharacterized protein</fullName>
    </submittedName>
</protein>
<feature type="transmembrane region" description="Helical" evidence="1">
    <location>
        <begin position="38"/>
        <end position="58"/>
    </location>
</feature>
<evidence type="ECO:0000313" key="2">
    <source>
        <dbReference type="EMBL" id="UTI62502.1"/>
    </source>
</evidence>
<keyword evidence="3" id="KW-1185">Reference proteome</keyword>
<proteinExistence type="predicted"/>
<feature type="transmembrane region" description="Helical" evidence="1">
    <location>
        <begin position="12"/>
        <end position="32"/>
    </location>
</feature>
<keyword evidence="1" id="KW-0472">Membrane</keyword>
<name>A0ABY5DNW2_9ACTN</name>
<organism evidence="2 3">
    <name type="scientific">Paraconexibacter antarcticus</name>
    <dbReference type="NCBI Taxonomy" id="2949664"/>
    <lineage>
        <taxon>Bacteria</taxon>
        <taxon>Bacillati</taxon>
        <taxon>Actinomycetota</taxon>
        <taxon>Thermoleophilia</taxon>
        <taxon>Solirubrobacterales</taxon>
        <taxon>Paraconexibacteraceae</taxon>
        <taxon>Paraconexibacter</taxon>
    </lineage>
</organism>
<evidence type="ECO:0000313" key="3">
    <source>
        <dbReference type="Proteomes" id="UP001056035"/>
    </source>
</evidence>
<evidence type="ECO:0000256" key="1">
    <source>
        <dbReference type="SAM" id="Phobius"/>
    </source>
</evidence>
<dbReference type="Proteomes" id="UP001056035">
    <property type="component" value="Chromosome"/>
</dbReference>
<keyword evidence="1" id="KW-1133">Transmembrane helix</keyword>
<reference evidence="2 3" key="1">
    <citation type="submission" date="2022-06" db="EMBL/GenBank/DDBJ databases">
        <title>Paraconexibacter antarcticus.</title>
        <authorList>
            <person name="Kim C.S."/>
        </authorList>
    </citation>
    <scope>NUCLEOTIDE SEQUENCE [LARGE SCALE GENOMIC DNA]</scope>
    <source>
        <strain evidence="2 3">02-257</strain>
    </source>
</reference>
<gene>
    <name evidence="2" type="ORF">NBH00_14135</name>
</gene>
<keyword evidence="1" id="KW-0812">Transmembrane</keyword>
<dbReference type="EMBL" id="CP098502">
    <property type="protein sequence ID" value="UTI62502.1"/>
    <property type="molecule type" value="Genomic_DNA"/>
</dbReference>
<accession>A0ABY5DNW2</accession>
<sequence length="63" mass="6435">MPAPREVHRSGTQALSVVMFVLGVVMLVSTLVHGGGPLAIGTIMGLLFALSGAGRLYVSRKGG</sequence>
<dbReference type="RefSeq" id="WP_254569239.1">
    <property type="nucleotide sequence ID" value="NZ_CP098502.1"/>
</dbReference>